<reference evidence="2 3" key="1">
    <citation type="submission" date="2020-08" db="EMBL/GenBank/DDBJ databases">
        <title>Dyella sp. G9 isolated from forest soil.</title>
        <authorList>
            <person name="Fu J."/>
            <person name="Qiu L."/>
        </authorList>
    </citation>
    <scope>NUCLEOTIDE SEQUENCE [LARGE SCALE GENOMIC DNA]</scope>
    <source>
        <strain evidence="2 3">G9</strain>
    </source>
</reference>
<evidence type="ECO:0000313" key="2">
    <source>
        <dbReference type="EMBL" id="QNK00720.1"/>
    </source>
</evidence>
<protein>
    <submittedName>
        <fullName evidence="2">Uncharacterized protein</fullName>
    </submittedName>
</protein>
<organism evidence="2 3">
    <name type="scientific">Dyella telluris</name>
    <dbReference type="NCBI Taxonomy" id="2763498"/>
    <lineage>
        <taxon>Bacteria</taxon>
        <taxon>Pseudomonadati</taxon>
        <taxon>Pseudomonadota</taxon>
        <taxon>Gammaproteobacteria</taxon>
        <taxon>Lysobacterales</taxon>
        <taxon>Rhodanobacteraceae</taxon>
        <taxon>Dyella</taxon>
    </lineage>
</organism>
<proteinExistence type="predicted"/>
<dbReference type="KEGG" id="dtl:H8F01_16755"/>
<keyword evidence="3" id="KW-1185">Reference proteome</keyword>
<dbReference type="Proteomes" id="UP000515873">
    <property type="component" value="Chromosome"/>
</dbReference>
<name>A0A7G8Q1R2_9GAMM</name>
<sequence>MSMLAVIVAAPLAATAADAESNVQVCYAARLTGAEDIYKLKSTTLLDCESGKTDLKTLVAGKWRIVSAVPFAVGRTSSEDLIIILQK</sequence>
<accession>A0A7G8Q1R2</accession>
<gene>
    <name evidence="2" type="ORF">H8F01_16755</name>
</gene>
<dbReference type="RefSeq" id="WP_187056192.1">
    <property type="nucleotide sequence ID" value="NZ_CP060412.1"/>
</dbReference>
<feature type="chain" id="PRO_5028978751" evidence="1">
    <location>
        <begin position="20"/>
        <end position="87"/>
    </location>
</feature>
<dbReference type="EMBL" id="CP060412">
    <property type="protein sequence ID" value="QNK00720.1"/>
    <property type="molecule type" value="Genomic_DNA"/>
</dbReference>
<feature type="signal peptide" evidence="1">
    <location>
        <begin position="1"/>
        <end position="19"/>
    </location>
</feature>
<keyword evidence="1" id="KW-0732">Signal</keyword>
<evidence type="ECO:0000313" key="3">
    <source>
        <dbReference type="Proteomes" id="UP000515873"/>
    </source>
</evidence>
<evidence type="ECO:0000256" key="1">
    <source>
        <dbReference type="SAM" id="SignalP"/>
    </source>
</evidence>
<dbReference type="AlphaFoldDB" id="A0A7G8Q1R2"/>